<dbReference type="PIRSF" id="PIRSF002599">
    <property type="entry name" value="Cold_shock_A"/>
    <property type="match status" value="1"/>
</dbReference>
<gene>
    <name evidence="2" type="ORF">ACFQ1C_10475</name>
</gene>
<sequence length="95" mass="11270">MSLDWWMILPAAYGVLSLITFVLYGWDKRASIRNNWRVRERTLHIWALCGGWPGAWLAQRWLRHKTQKVAFRRVFWLTVVGNLAILVAAWMLFRG</sequence>
<feature type="transmembrane region" description="Helical" evidence="1">
    <location>
        <begin position="74"/>
        <end position="93"/>
    </location>
</feature>
<reference evidence="3" key="1">
    <citation type="journal article" date="2019" name="Int. J. Syst. Evol. Microbiol.">
        <title>The Global Catalogue of Microorganisms (GCM) 10K type strain sequencing project: providing services to taxonomists for standard genome sequencing and annotation.</title>
        <authorList>
            <consortium name="The Broad Institute Genomics Platform"/>
            <consortium name="The Broad Institute Genome Sequencing Center for Infectious Disease"/>
            <person name="Wu L."/>
            <person name="Ma J."/>
        </authorList>
    </citation>
    <scope>NUCLEOTIDE SEQUENCE [LARGE SCALE GENOMIC DNA]</scope>
    <source>
        <strain evidence="3">CCUG 60525</strain>
    </source>
</reference>
<dbReference type="InterPro" id="IPR010718">
    <property type="entry name" value="DUF1294"/>
</dbReference>
<dbReference type="InterPro" id="IPR012156">
    <property type="entry name" value="Cold_shock_CspA"/>
</dbReference>
<dbReference type="Proteomes" id="UP001597048">
    <property type="component" value="Unassembled WGS sequence"/>
</dbReference>
<dbReference type="EMBL" id="JBHTJS010000036">
    <property type="protein sequence ID" value="MFD1008578.1"/>
    <property type="molecule type" value="Genomic_DNA"/>
</dbReference>
<evidence type="ECO:0000313" key="2">
    <source>
        <dbReference type="EMBL" id="MFD1008578.1"/>
    </source>
</evidence>
<keyword evidence="1" id="KW-0812">Transmembrane</keyword>
<organism evidence="2 3">
    <name type="scientific">Oceanisphaera ostreae</name>
    <dbReference type="NCBI Taxonomy" id="914151"/>
    <lineage>
        <taxon>Bacteria</taxon>
        <taxon>Pseudomonadati</taxon>
        <taxon>Pseudomonadota</taxon>
        <taxon>Gammaproteobacteria</taxon>
        <taxon>Aeromonadales</taxon>
        <taxon>Aeromonadaceae</taxon>
        <taxon>Oceanisphaera</taxon>
    </lineage>
</organism>
<keyword evidence="3" id="KW-1185">Reference proteome</keyword>
<evidence type="ECO:0000256" key="1">
    <source>
        <dbReference type="SAM" id="Phobius"/>
    </source>
</evidence>
<accession>A0ABW3KHV4</accession>
<keyword evidence="1" id="KW-1133">Transmembrane helix</keyword>
<dbReference type="RefSeq" id="WP_379558556.1">
    <property type="nucleotide sequence ID" value="NZ_JBHTJS010000036.1"/>
</dbReference>
<name>A0ABW3KHV4_9GAMM</name>
<evidence type="ECO:0000313" key="3">
    <source>
        <dbReference type="Proteomes" id="UP001597048"/>
    </source>
</evidence>
<feature type="transmembrane region" description="Helical" evidence="1">
    <location>
        <begin position="6"/>
        <end position="24"/>
    </location>
</feature>
<protein>
    <submittedName>
        <fullName evidence="2">DUF1294 domain-containing protein</fullName>
    </submittedName>
</protein>
<keyword evidence="1" id="KW-0472">Membrane</keyword>
<dbReference type="Pfam" id="PF06961">
    <property type="entry name" value="DUF1294"/>
    <property type="match status" value="1"/>
</dbReference>
<comment type="caution">
    <text evidence="2">The sequence shown here is derived from an EMBL/GenBank/DDBJ whole genome shotgun (WGS) entry which is preliminary data.</text>
</comment>
<proteinExistence type="predicted"/>